<dbReference type="SUPFAM" id="SSF53474">
    <property type="entry name" value="alpha/beta-Hydrolases"/>
    <property type="match status" value="1"/>
</dbReference>
<protein>
    <submittedName>
        <fullName evidence="2">Toxin biosynthesis protein</fullName>
    </submittedName>
</protein>
<dbReference type="InterPro" id="IPR000073">
    <property type="entry name" value="AB_hydrolase_1"/>
</dbReference>
<evidence type="ECO:0000259" key="1">
    <source>
        <dbReference type="Pfam" id="PF12697"/>
    </source>
</evidence>
<evidence type="ECO:0000313" key="2">
    <source>
        <dbReference type="EMBL" id="OOQ83575.1"/>
    </source>
</evidence>
<proteinExistence type="predicted"/>
<dbReference type="GO" id="GO:0017000">
    <property type="term" value="P:antibiotic biosynthetic process"/>
    <property type="evidence" value="ECO:0007669"/>
    <property type="project" value="UniProtKB-ARBA"/>
</dbReference>
<gene>
    <name evidence="2" type="ORF">PEBR_35561</name>
</gene>
<dbReference type="Gene3D" id="3.40.50.1820">
    <property type="entry name" value="alpha/beta hydrolase"/>
    <property type="match status" value="1"/>
</dbReference>
<accession>A0A1S9RDS8</accession>
<dbReference type="Proteomes" id="UP000190744">
    <property type="component" value="Unassembled WGS sequence"/>
</dbReference>
<organism evidence="2 3">
    <name type="scientific">Penicillium brasilianum</name>
    <dbReference type="NCBI Taxonomy" id="104259"/>
    <lineage>
        <taxon>Eukaryota</taxon>
        <taxon>Fungi</taxon>
        <taxon>Dikarya</taxon>
        <taxon>Ascomycota</taxon>
        <taxon>Pezizomycotina</taxon>
        <taxon>Eurotiomycetes</taxon>
        <taxon>Eurotiomycetidae</taxon>
        <taxon>Eurotiales</taxon>
        <taxon>Aspergillaceae</taxon>
        <taxon>Penicillium</taxon>
    </lineage>
</organism>
<sequence>MSFPSSIWSAIGSRHLSSTFVSLDVYFRGADNAAKIPIEAHLVKNFKAKLLISMDVTGHEGLRLDFDAKTGSLDQCSRSGGVSRRLRNMIDPRAVDGNLSPELGFNAVWKGFQSLFLCDIPIAMASPSPFLITEHVIDSQHVREYPRATRTGDDALKLMVKQYTPKSNPHPQPGDLTIIGAHGSGFPKRKELYEPIWEGVLTQLSEKGIRVRSIWIADIANQAASGVLNGEYLGNDPSWFDHARDLLYMINHFKRDMPRPIVGIGHSLGAGQLVLLSMMHPRLLTSLVLIEPVIEKDVYTGKGPIFVKLSLDKKDTWESREKAASHFKKQFKTWDPKVLERWLKYGLRSLPDSDAVTLTTSRSQEVMYYMRPNFDNRKRLSSKNDPSTMSEHDPCFHADIIGPAHAVYPFYRNEPILLWHILRHVRPSVLYLFGDRSPVSTPDLRGEKLTRTGTGIGGSGGWKNHRVKEITIPRTGHQLPFENVPRICEETAGWLKQEVARWSEDEARILEGWLDDTQETRASVPKGWQEHLNACLSQPTEMPKAQSKL</sequence>
<dbReference type="InterPro" id="IPR029058">
    <property type="entry name" value="AB_hydrolase_fold"/>
</dbReference>
<feature type="domain" description="AB hydrolase-1" evidence="1">
    <location>
        <begin position="213"/>
        <end position="483"/>
    </location>
</feature>
<dbReference type="GO" id="GO:0072330">
    <property type="term" value="P:monocarboxylic acid biosynthetic process"/>
    <property type="evidence" value="ECO:0007669"/>
    <property type="project" value="UniProtKB-ARBA"/>
</dbReference>
<dbReference type="EMBL" id="LJBN01000194">
    <property type="protein sequence ID" value="OOQ83575.1"/>
    <property type="molecule type" value="Genomic_DNA"/>
</dbReference>
<name>A0A1S9RDS8_PENBI</name>
<dbReference type="AlphaFoldDB" id="A0A1S9RDS8"/>
<evidence type="ECO:0000313" key="3">
    <source>
        <dbReference type="Proteomes" id="UP000190744"/>
    </source>
</evidence>
<dbReference type="Pfam" id="PF12697">
    <property type="entry name" value="Abhydrolase_6"/>
    <property type="match status" value="1"/>
</dbReference>
<comment type="caution">
    <text evidence="2">The sequence shown here is derived from an EMBL/GenBank/DDBJ whole genome shotgun (WGS) entry which is preliminary data.</text>
</comment>
<reference evidence="3" key="1">
    <citation type="submission" date="2015-09" db="EMBL/GenBank/DDBJ databases">
        <authorList>
            <person name="Fill T.P."/>
            <person name="Baretta J.F."/>
            <person name="de Almeida L.G."/>
            <person name="Rocha M."/>
            <person name="de Souza D.H."/>
            <person name="Malavazi I."/>
            <person name="Cerdeira L.T."/>
            <person name="Hong H."/>
            <person name="Samborskyy M."/>
            <person name="de Vasconcelos A.T."/>
            <person name="Leadlay P."/>
            <person name="Rodrigues-Filho E."/>
        </authorList>
    </citation>
    <scope>NUCLEOTIDE SEQUENCE [LARGE SCALE GENOMIC DNA]</scope>
    <source>
        <strain evidence="3">LaBioMMi 136</strain>
    </source>
</reference>